<dbReference type="Proteomes" id="UP001174136">
    <property type="component" value="Unassembled WGS sequence"/>
</dbReference>
<dbReference type="EMBL" id="JAOPHQ010001994">
    <property type="protein sequence ID" value="KAK0148857.1"/>
    <property type="molecule type" value="Genomic_DNA"/>
</dbReference>
<dbReference type="AlphaFoldDB" id="A0AA47MY92"/>
<feature type="region of interest" description="Disordered" evidence="1">
    <location>
        <begin position="32"/>
        <end position="57"/>
    </location>
</feature>
<name>A0AA47MY92_MERPO</name>
<accession>A0AA47MY92</accession>
<dbReference type="PANTHER" id="PTHR31025">
    <property type="entry name" value="SI:CH211-196P9.1-RELATED"/>
    <property type="match status" value="1"/>
</dbReference>
<sequence>MKMVVKLYVKYCYAGFVYLSWRIMTVQRNNSDRKSQGVKTFDGGPTAQRQVAGTSQHSDEDCVNAISLMKHSVDEETVKQKMKSTFQHRRNMVEDPDRCGNVLAEYPRFKDVKGLIEQDFVELFGEATSNKFKERWPTAFKDKIITQGKGLHHTAELQELIDVAESSDHVISDHEDMGWDSDMSGILLLLYLFPSSAQGRKRPGKMAASQAEKLLVVFQKTGTSIQQHLDSIKEIRQPYLLDTGTKKSRIHGYYIILDKQAIACQAVSAVGAFDELLKAHFVFGTSYNNALYKMYTFIQTTIFEINIGKVRETPRVAELRARLLH</sequence>
<gene>
    <name evidence="2" type="ORF">N1851_010711</name>
</gene>
<dbReference type="PANTHER" id="PTHR31025:SF29">
    <property type="entry name" value="SI:CH211-196P9.1"/>
    <property type="match status" value="1"/>
</dbReference>
<proteinExistence type="predicted"/>
<evidence type="ECO:0000313" key="2">
    <source>
        <dbReference type="EMBL" id="KAK0148857.1"/>
    </source>
</evidence>
<comment type="caution">
    <text evidence="2">The sequence shown here is derived from an EMBL/GenBank/DDBJ whole genome shotgun (WGS) entry which is preliminary data.</text>
</comment>
<organism evidence="2 3">
    <name type="scientific">Merluccius polli</name>
    <name type="common">Benguela hake</name>
    <name type="synonym">Merluccius cadenati</name>
    <dbReference type="NCBI Taxonomy" id="89951"/>
    <lineage>
        <taxon>Eukaryota</taxon>
        <taxon>Metazoa</taxon>
        <taxon>Chordata</taxon>
        <taxon>Craniata</taxon>
        <taxon>Vertebrata</taxon>
        <taxon>Euteleostomi</taxon>
        <taxon>Actinopterygii</taxon>
        <taxon>Neopterygii</taxon>
        <taxon>Teleostei</taxon>
        <taxon>Neoteleostei</taxon>
        <taxon>Acanthomorphata</taxon>
        <taxon>Zeiogadaria</taxon>
        <taxon>Gadariae</taxon>
        <taxon>Gadiformes</taxon>
        <taxon>Gadoidei</taxon>
        <taxon>Merlucciidae</taxon>
        <taxon>Merluccius</taxon>
    </lineage>
</organism>
<evidence type="ECO:0000313" key="3">
    <source>
        <dbReference type="Proteomes" id="UP001174136"/>
    </source>
</evidence>
<feature type="compositionally biased region" description="Polar residues" evidence="1">
    <location>
        <begin position="47"/>
        <end position="56"/>
    </location>
</feature>
<evidence type="ECO:0000256" key="1">
    <source>
        <dbReference type="SAM" id="MobiDB-lite"/>
    </source>
</evidence>
<protein>
    <submittedName>
        <fullName evidence="2">Uncharacterized protein</fullName>
    </submittedName>
</protein>
<reference evidence="2" key="1">
    <citation type="journal article" date="2023" name="Front. Mar. Sci.">
        <title>A new Merluccius polli reference genome to investigate the effects of global change in West African waters.</title>
        <authorList>
            <person name="Mateo J.L."/>
            <person name="Blanco-Fernandez C."/>
            <person name="Garcia-Vazquez E."/>
            <person name="Machado-Schiaffino G."/>
        </authorList>
    </citation>
    <scope>NUCLEOTIDE SEQUENCE</scope>
    <source>
        <strain evidence="2">C29</strain>
        <tissue evidence="2">Fin</tissue>
    </source>
</reference>
<keyword evidence="3" id="KW-1185">Reference proteome</keyword>